<dbReference type="EMBL" id="CP133618">
    <property type="protein sequence ID" value="WMV36851.1"/>
    <property type="molecule type" value="Genomic_DNA"/>
</dbReference>
<keyword evidence="2" id="KW-1185">Reference proteome</keyword>
<proteinExistence type="predicted"/>
<evidence type="ECO:0000313" key="1">
    <source>
        <dbReference type="EMBL" id="WMV36851.1"/>
    </source>
</evidence>
<protein>
    <submittedName>
        <fullName evidence="1">Uncharacterized protein</fullName>
    </submittedName>
</protein>
<name>A0AAF0RDP1_SOLVR</name>
<accession>A0AAF0RDP1</accession>
<sequence>MLIGDMGITRLIIHVQQHKQKEPASLSASAPAPRNKCEYNSQNFQNFKVRLRIRKVEGHKWILRLLHVLSVVGATQLLYQIGRHLNKLLQGQAEKETVFMLSLVVESKMIRQMLSLV</sequence>
<evidence type="ECO:0000313" key="2">
    <source>
        <dbReference type="Proteomes" id="UP001234989"/>
    </source>
</evidence>
<dbReference type="AlphaFoldDB" id="A0AAF0RDP1"/>
<organism evidence="1 2">
    <name type="scientific">Solanum verrucosum</name>
    <dbReference type="NCBI Taxonomy" id="315347"/>
    <lineage>
        <taxon>Eukaryota</taxon>
        <taxon>Viridiplantae</taxon>
        <taxon>Streptophyta</taxon>
        <taxon>Embryophyta</taxon>
        <taxon>Tracheophyta</taxon>
        <taxon>Spermatophyta</taxon>
        <taxon>Magnoliopsida</taxon>
        <taxon>eudicotyledons</taxon>
        <taxon>Gunneridae</taxon>
        <taxon>Pentapetalae</taxon>
        <taxon>asterids</taxon>
        <taxon>lamiids</taxon>
        <taxon>Solanales</taxon>
        <taxon>Solanaceae</taxon>
        <taxon>Solanoideae</taxon>
        <taxon>Solaneae</taxon>
        <taxon>Solanum</taxon>
    </lineage>
</organism>
<gene>
    <name evidence="1" type="ORF">MTR67_030236</name>
</gene>
<reference evidence="1" key="1">
    <citation type="submission" date="2023-08" db="EMBL/GenBank/DDBJ databases">
        <title>A de novo genome assembly of Solanum verrucosum Schlechtendal, a Mexican diploid species geographically isolated from the other diploid A-genome species in potato relatives.</title>
        <authorList>
            <person name="Hosaka K."/>
        </authorList>
    </citation>
    <scope>NUCLEOTIDE SEQUENCE</scope>
    <source>
        <tissue evidence="1">Young leaves</tissue>
    </source>
</reference>
<dbReference type="Proteomes" id="UP001234989">
    <property type="component" value="Chromosome 7"/>
</dbReference>